<accession>A0A841B9I3</accession>
<evidence type="ECO:0000313" key="2">
    <source>
        <dbReference type="EMBL" id="MBB5857549.1"/>
    </source>
</evidence>
<dbReference type="Gene3D" id="1.20.1290.10">
    <property type="entry name" value="AhpD-like"/>
    <property type="match status" value="1"/>
</dbReference>
<comment type="caution">
    <text evidence="2">The sequence shown here is derived from an EMBL/GenBank/DDBJ whole genome shotgun (WGS) entry which is preliminary data.</text>
</comment>
<protein>
    <submittedName>
        <fullName evidence="2">4-carboxymuconolactone decarboxylase</fullName>
        <ecNumber evidence="2">4.1.1.44</ecNumber>
    </submittedName>
</protein>
<feature type="domain" description="Carboxymuconolactone decarboxylase-like" evidence="1">
    <location>
        <begin position="36"/>
        <end position="119"/>
    </location>
</feature>
<evidence type="ECO:0000259" key="1">
    <source>
        <dbReference type="Pfam" id="PF02627"/>
    </source>
</evidence>
<keyword evidence="2" id="KW-0456">Lyase</keyword>
<dbReference type="AlphaFoldDB" id="A0A841B9I3"/>
<dbReference type="InterPro" id="IPR003779">
    <property type="entry name" value="CMD-like"/>
</dbReference>
<name>A0A841B9I3_9PSEU</name>
<dbReference type="EC" id="4.1.1.44" evidence="2"/>
<proteinExistence type="predicted"/>
<dbReference type="Pfam" id="PF02627">
    <property type="entry name" value="CMD"/>
    <property type="match status" value="1"/>
</dbReference>
<sequence>MTTTEHDPQTYIDDMARRRGYVLDYHKVMAKQDFEVLQAANGLVSAAYLDQRTLDRRTKELIFIVSLTVMRAAKGHIQSHIKVALELGVTAKEILEAIEISLPEAGIVAFQAGFEAWREVVGADGLEPTVAAFQG</sequence>
<dbReference type="Proteomes" id="UP000580861">
    <property type="component" value="Unassembled WGS sequence"/>
</dbReference>
<dbReference type="GO" id="GO:0047575">
    <property type="term" value="F:4-carboxymuconolactone decarboxylase activity"/>
    <property type="evidence" value="ECO:0007669"/>
    <property type="project" value="UniProtKB-EC"/>
</dbReference>
<reference evidence="2 3" key="1">
    <citation type="submission" date="2020-08" db="EMBL/GenBank/DDBJ databases">
        <title>Sequencing the genomes of 1000 actinobacteria strains.</title>
        <authorList>
            <person name="Klenk H.-P."/>
        </authorList>
    </citation>
    <scope>NUCLEOTIDE SEQUENCE [LARGE SCALE GENOMIC DNA]</scope>
    <source>
        <strain evidence="2 3">DSM 45272</strain>
    </source>
</reference>
<keyword evidence="3" id="KW-1185">Reference proteome</keyword>
<dbReference type="EMBL" id="JACHMX010000001">
    <property type="protein sequence ID" value="MBB5857549.1"/>
    <property type="molecule type" value="Genomic_DNA"/>
</dbReference>
<gene>
    <name evidence="2" type="ORF">HDA45_007636</name>
</gene>
<dbReference type="RefSeq" id="WP_184903761.1">
    <property type="nucleotide sequence ID" value="NZ_JACHMX010000001.1"/>
</dbReference>
<dbReference type="InterPro" id="IPR029032">
    <property type="entry name" value="AhpD-like"/>
</dbReference>
<evidence type="ECO:0000313" key="3">
    <source>
        <dbReference type="Proteomes" id="UP000580861"/>
    </source>
</evidence>
<dbReference type="GO" id="GO:0051920">
    <property type="term" value="F:peroxiredoxin activity"/>
    <property type="evidence" value="ECO:0007669"/>
    <property type="project" value="InterPro"/>
</dbReference>
<dbReference type="SUPFAM" id="SSF69118">
    <property type="entry name" value="AhpD-like"/>
    <property type="match status" value="1"/>
</dbReference>
<organism evidence="2 3">
    <name type="scientific">Amycolatopsis umgeniensis</name>
    <dbReference type="NCBI Taxonomy" id="336628"/>
    <lineage>
        <taxon>Bacteria</taxon>
        <taxon>Bacillati</taxon>
        <taxon>Actinomycetota</taxon>
        <taxon>Actinomycetes</taxon>
        <taxon>Pseudonocardiales</taxon>
        <taxon>Pseudonocardiaceae</taxon>
        <taxon>Amycolatopsis</taxon>
    </lineage>
</organism>